<dbReference type="Pfam" id="PF01042">
    <property type="entry name" value="Ribonuc_L-PSP"/>
    <property type="match status" value="1"/>
</dbReference>
<gene>
    <name evidence="1" type="ORF">WKW77_14795</name>
</gene>
<dbReference type="EMBL" id="JBBKZU010000006">
    <property type="protein sequence ID" value="MEJ8812350.1"/>
    <property type="molecule type" value="Genomic_DNA"/>
</dbReference>
<dbReference type="InterPro" id="IPR035959">
    <property type="entry name" value="RutC-like_sf"/>
</dbReference>
<sequence length="129" mass="14022">MSMARQFIQSGSRWEELAGYSRAVVDGEWVFVSGTIGQDFKTGAFPDTAEQQSELALDTIESALAQARASLADVVRVRVYVPDRDDVIAVSQVLRQRLGTHRPANTTVCSPLAVEGAKVEIEVTARRAA</sequence>
<accession>A0ABU8VFM6</accession>
<dbReference type="Proteomes" id="UP001365846">
    <property type="component" value="Unassembled WGS sequence"/>
</dbReference>
<dbReference type="RefSeq" id="WP_340357616.1">
    <property type="nucleotide sequence ID" value="NZ_JBBKZU010000006.1"/>
</dbReference>
<reference evidence="1 2" key="1">
    <citation type="submission" date="2024-03" db="EMBL/GenBank/DDBJ databases">
        <title>Novel species of the genus Variovorax.</title>
        <authorList>
            <person name="Liu Q."/>
            <person name="Xin Y.-H."/>
        </authorList>
    </citation>
    <scope>NUCLEOTIDE SEQUENCE [LARGE SCALE GENOMIC DNA]</scope>
    <source>
        <strain evidence="1 2">KACC 18899</strain>
    </source>
</reference>
<protein>
    <submittedName>
        <fullName evidence="1">RidA family protein</fullName>
    </submittedName>
</protein>
<organism evidence="1 2">
    <name type="scientific">Variovorax ureilyticus</name>
    <dbReference type="NCBI Taxonomy" id="1836198"/>
    <lineage>
        <taxon>Bacteria</taxon>
        <taxon>Pseudomonadati</taxon>
        <taxon>Pseudomonadota</taxon>
        <taxon>Betaproteobacteria</taxon>
        <taxon>Burkholderiales</taxon>
        <taxon>Comamonadaceae</taxon>
        <taxon>Variovorax</taxon>
    </lineage>
</organism>
<dbReference type="CDD" id="cd06154">
    <property type="entry name" value="YjgF_YER057c_UK114_like_6"/>
    <property type="match status" value="1"/>
</dbReference>
<dbReference type="Gene3D" id="3.30.1330.40">
    <property type="entry name" value="RutC-like"/>
    <property type="match status" value="1"/>
</dbReference>
<dbReference type="InterPro" id="IPR006175">
    <property type="entry name" value="YjgF/YER057c/UK114"/>
</dbReference>
<proteinExistence type="predicted"/>
<evidence type="ECO:0000313" key="1">
    <source>
        <dbReference type="EMBL" id="MEJ8812350.1"/>
    </source>
</evidence>
<comment type="caution">
    <text evidence="1">The sequence shown here is derived from an EMBL/GenBank/DDBJ whole genome shotgun (WGS) entry which is preliminary data.</text>
</comment>
<evidence type="ECO:0000313" key="2">
    <source>
        <dbReference type="Proteomes" id="UP001365846"/>
    </source>
</evidence>
<dbReference type="PANTHER" id="PTHR43857">
    <property type="entry name" value="BLR7761 PROTEIN"/>
    <property type="match status" value="1"/>
</dbReference>
<name>A0ABU8VFM6_9BURK</name>
<dbReference type="SUPFAM" id="SSF55298">
    <property type="entry name" value="YjgF-like"/>
    <property type="match status" value="1"/>
</dbReference>
<dbReference type="PANTHER" id="PTHR43857:SF1">
    <property type="entry name" value="YJGH FAMILY PROTEIN"/>
    <property type="match status" value="1"/>
</dbReference>
<keyword evidence="2" id="KW-1185">Reference proteome</keyword>